<dbReference type="PROSITE" id="PS51257">
    <property type="entry name" value="PROKAR_LIPOPROTEIN"/>
    <property type="match status" value="1"/>
</dbReference>
<evidence type="ECO:0000313" key="2">
    <source>
        <dbReference type="Proteomes" id="UP000727490"/>
    </source>
</evidence>
<comment type="caution">
    <text evidence="1">The sequence shown here is derived from an EMBL/GenBank/DDBJ whole genome shotgun (WGS) entry which is preliminary data.</text>
</comment>
<evidence type="ECO:0008006" key="3">
    <source>
        <dbReference type="Google" id="ProtNLM"/>
    </source>
</evidence>
<reference evidence="1 2" key="1">
    <citation type="journal article" date="2020" name="Syst. Appl. Microbiol.">
        <title>Arthrospiribacter ruber gen. nov., sp. nov., a novel bacterium isolated from Arthrospira cultures.</title>
        <authorList>
            <person name="Waleron M."/>
            <person name="Misztak A."/>
            <person name="Waleron M.M."/>
            <person name="Furmaniak M."/>
            <person name="Mrozik A."/>
            <person name="Waleron K."/>
        </authorList>
    </citation>
    <scope>NUCLEOTIDE SEQUENCE [LARGE SCALE GENOMIC DNA]</scope>
    <source>
        <strain evidence="1 2">DPMB0001</strain>
    </source>
</reference>
<dbReference type="EMBL" id="RPHB01000003">
    <property type="protein sequence ID" value="MBW3467881.1"/>
    <property type="molecule type" value="Genomic_DNA"/>
</dbReference>
<sequence>MRNCIVLILALFVFGSCDQTEELEQQLPESFYPALEDLSEEVIFVRESDIEVPPAFAWDMHTEAKFYYTEGALLGSDGETRLFTNRERFSSMVNHSGANFKVNGYAMCRNGETNCDYEEYRLTGAWNFKGKVRIPGYFEWEFIDLKKAKKFILKFDQLPKPALITDYDPVLKLEGNNVIRFQKDNEMDSVFLQLNVIPKSNLNPDNLRNFGSINYALLPQENAFEIKGEDLFHNQQAIPTEQDSLFITVVTVKRIVKEVNETLFGFTYYTRDHRAVMLQK</sequence>
<evidence type="ECO:0000313" key="1">
    <source>
        <dbReference type="EMBL" id="MBW3467881.1"/>
    </source>
</evidence>
<proteinExistence type="predicted"/>
<accession>A0A951IXX3</accession>
<keyword evidence="2" id="KW-1185">Reference proteome</keyword>
<name>A0A951IXX3_9BACT</name>
<gene>
    <name evidence="1" type="ORF">EGN73_08625</name>
</gene>
<dbReference type="AlphaFoldDB" id="A0A951IXX3"/>
<dbReference type="RefSeq" id="WP_219288343.1">
    <property type="nucleotide sequence ID" value="NZ_RPHB01000003.1"/>
</dbReference>
<protein>
    <recommendedName>
        <fullName evidence="3">Lipoprotein</fullName>
    </recommendedName>
</protein>
<organism evidence="1 2">
    <name type="scientific">Arthrospiribacter ruber</name>
    <dbReference type="NCBI Taxonomy" id="2487934"/>
    <lineage>
        <taxon>Bacteria</taxon>
        <taxon>Pseudomonadati</taxon>
        <taxon>Bacteroidota</taxon>
        <taxon>Cytophagia</taxon>
        <taxon>Cytophagales</taxon>
        <taxon>Cyclobacteriaceae</taxon>
        <taxon>Arthrospiribacter</taxon>
    </lineage>
</organism>
<dbReference type="Proteomes" id="UP000727490">
    <property type="component" value="Unassembled WGS sequence"/>
</dbReference>